<dbReference type="SUPFAM" id="SSF57501">
    <property type="entry name" value="Cystine-knot cytokines"/>
    <property type="match status" value="1"/>
</dbReference>
<dbReference type="GO" id="GO:0005615">
    <property type="term" value="C:extracellular space"/>
    <property type="evidence" value="ECO:0007669"/>
    <property type="project" value="UniProtKB-ARBA"/>
</dbReference>
<feature type="domain" description="Spaetzle" evidence="5">
    <location>
        <begin position="154"/>
        <end position="247"/>
    </location>
</feature>
<dbReference type="GO" id="GO:0021556">
    <property type="term" value="P:central nervous system formation"/>
    <property type="evidence" value="ECO:0007669"/>
    <property type="project" value="TreeGrafter"/>
</dbReference>
<evidence type="ECO:0000256" key="1">
    <source>
        <dbReference type="ARBA" id="ARBA00022729"/>
    </source>
</evidence>
<keyword evidence="3" id="KW-0325">Glycoprotein</keyword>
<dbReference type="InterPro" id="IPR052444">
    <property type="entry name" value="Spz/Toll_ligand-like"/>
</dbReference>
<keyword evidence="7" id="KW-1185">Reference proteome</keyword>
<dbReference type="PANTHER" id="PTHR23199">
    <property type="entry name" value="NEUROTROPHIN 1-RELATED"/>
    <property type="match status" value="1"/>
</dbReference>
<feature type="signal peptide" evidence="4">
    <location>
        <begin position="1"/>
        <end position="20"/>
    </location>
</feature>
<name>A0AA39FR14_9HYME</name>
<evidence type="ECO:0000256" key="4">
    <source>
        <dbReference type="SAM" id="SignalP"/>
    </source>
</evidence>
<dbReference type="FunFam" id="2.10.90.10:FF:000056">
    <property type="entry name" value="Protein spaetzle"/>
    <property type="match status" value="1"/>
</dbReference>
<organism evidence="6 7">
    <name type="scientific">Microctonus aethiopoides</name>
    <dbReference type="NCBI Taxonomy" id="144406"/>
    <lineage>
        <taxon>Eukaryota</taxon>
        <taxon>Metazoa</taxon>
        <taxon>Ecdysozoa</taxon>
        <taxon>Arthropoda</taxon>
        <taxon>Hexapoda</taxon>
        <taxon>Insecta</taxon>
        <taxon>Pterygota</taxon>
        <taxon>Neoptera</taxon>
        <taxon>Endopterygota</taxon>
        <taxon>Hymenoptera</taxon>
        <taxon>Apocrita</taxon>
        <taxon>Ichneumonoidea</taxon>
        <taxon>Braconidae</taxon>
        <taxon>Euphorinae</taxon>
        <taxon>Microctonus</taxon>
    </lineage>
</organism>
<dbReference type="InterPro" id="IPR032104">
    <property type="entry name" value="Spaetzle"/>
</dbReference>
<feature type="chain" id="PRO_5041229776" description="Spaetzle domain-containing protein" evidence="4">
    <location>
        <begin position="21"/>
        <end position="274"/>
    </location>
</feature>
<dbReference type="Gene3D" id="2.10.90.10">
    <property type="entry name" value="Cystine-knot cytokines"/>
    <property type="match status" value="1"/>
</dbReference>
<dbReference type="GO" id="GO:0005121">
    <property type="term" value="F:Toll binding"/>
    <property type="evidence" value="ECO:0007669"/>
    <property type="project" value="TreeGrafter"/>
</dbReference>
<accession>A0AA39FR14</accession>
<evidence type="ECO:0000259" key="5">
    <source>
        <dbReference type="Pfam" id="PF16077"/>
    </source>
</evidence>
<evidence type="ECO:0000313" key="6">
    <source>
        <dbReference type="EMBL" id="KAK0174073.1"/>
    </source>
</evidence>
<protein>
    <recommendedName>
        <fullName evidence="5">Spaetzle domain-containing protein</fullName>
    </recommendedName>
</protein>
<reference evidence="6" key="1">
    <citation type="journal article" date="2023" name="bioRxiv">
        <title>Scaffold-level genome assemblies of two parasitoid biocontrol wasps reveal the parthenogenesis mechanism and an associated novel virus.</title>
        <authorList>
            <person name="Inwood S."/>
            <person name="Skelly J."/>
            <person name="Guhlin J."/>
            <person name="Harrop T."/>
            <person name="Goldson S."/>
            <person name="Dearden P."/>
        </authorList>
    </citation>
    <scope>NUCLEOTIDE SEQUENCE</scope>
    <source>
        <strain evidence="6">Irish</strain>
        <tissue evidence="6">Whole body</tissue>
    </source>
</reference>
<dbReference type="GO" id="GO:0045087">
    <property type="term" value="P:innate immune response"/>
    <property type="evidence" value="ECO:0007669"/>
    <property type="project" value="TreeGrafter"/>
</dbReference>
<evidence type="ECO:0000313" key="7">
    <source>
        <dbReference type="Proteomes" id="UP001168990"/>
    </source>
</evidence>
<evidence type="ECO:0000256" key="2">
    <source>
        <dbReference type="ARBA" id="ARBA00023157"/>
    </source>
</evidence>
<dbReference type="GO" id="GO:0008083">
    <property type="term" value="F:growth factor activity"/>
    <property type="evidence" value="ECO:0007669"/>
    <property type="project" value="TreeGrafter"/>
</dbReference>
<evidence type="ECO:0000256" key="3">
    <source>
        <dbReference type="ARBA" id="ARBA00023180"/>
    </source>
</evidence>
<dbReference type="InterPro" id="IPR029034">
    <property type="entry name" value="Cystine-knot_cytokine"/>
</dbReference>
<comment type="caution">
    <text evidence="6">The sequence shown here is derived from an EMBL/GenBank/DDBJ whole genome shotgun (WGS) entry which is preliminary data.</text>
</comment>
<dbReference type="Proteomes" id="UP001168990">
    <property type="component" value="Unassembled WGS sequence"/>
</dbReference>
<dbReference type="AlphaFoldDB" id="A0AA39FR14"/>
<keyword evidence="1 4" id="KW-0732">Signal</keyword>
<dbReference type="Pfam" id="PF16077">
    <property type="entry name" value="Spaetzle"/>
    <property type="match status" value="1"/>
</dbReference>
<keyword evidence="2" id="KW-1015">Disulfide bond</keyword>
<proteinExistence type="predicted"/>
<sequence>MKKIFLIILLLVIFYRQVYTFFDGWMTISHTKRLQSEESKYPHIINQNLSRNTRNIFITSESDGKIHFPDDEVKTSVSQISIYRPIGPVTSCHNSTFCEHAPDYPTDFVKDAIKSRNDLRYLVTMNENPETEIGERFASADKRPHIPDTFDDESLCLTQEQVVYPKTAENSQKEWVFVVNDDEFPQGVRIETCTSANGPCRIIDGFSEGYTTFCRQKYIYRHLAAIGSDGAIGPDLFRFPSSCCCHVKFTGDPAVRMGSGRKFTNKESSPRNKK</sequence>
<dbReference type="PANTHER" id="PTHR23199:SF12">
    <property type="entry name" value="NEUROTROPHIN 1-RELATED"/>
    <property type="match status" value="1"/>
</dbReference>
<gene>
    <name evidence="6" type="ORF">PV328_007189</name>
</gene>
<reference evidence="6" key="2">
    <citation type="submission" date="2023-03" db="EMBL/GenBank/DDBJ databases">
        <authorList>
            <person name="Inwood S.N."/>
            <person name="Skelly J.G."/>
            <person name="Guhlin J."/>
            <person name="Harrop T.W.R."/>
            <person name="Goldson S.G."/>
            <person name="Dearden P.K."/>
        </authorList>
    </citation>
    <scope>NUCLEOTIDE SEQUENCE</scope>
    <source>
        <strain evidence="6">Irish</strain>
        <tissue evidence="6">Whole body</tissue>
    </source>
</reference>
<dbReference type="EMBL" id="JAQQBS010000002">
    <property type="protein sequence ID" value="KAK0174073.1"/>
    <property type="molecule type" value="Genomic_DNA"/>
</dbReference>